<dbReference type="OrthoDB" id="3561125at2759"/>
<dbReference type="AlphaFoldDB" id="A0A482W7W7"/>
<evidence type="ECO:0000313" key="2">
    <source>
        <dbReference type="Proteomes" id="UP000292052"/>
    </source>
</evidence>
<evidence type="ECO:0008006" key="3">
    <source>
        <dbReference type="Google" id="ProtNLM"/>
    </source>
</evidence>
<feature type="non-terminal residue" evidence="1">
    <location>
        <position position="142"/>
    </location>
</feature>
<keyword evidence="2" id="KW-1185">Reference proteome</keyword>
<proteinExistence type="predicted"/>
<reference evidence="1 2" key="1">
    <citation type="submission" date="2017-03" db="EMBL/GenBank/DDBJ databases">
        <title>Genome of the blue death feigning beetle - Asbolus verrucosus.</title>
        <authorList>
            <person name="Rider S.D."/>
        </authorList>
    </citation>
    <scope>NUCLEOTIDE SEQUENCE [LARGE SCALE GENOMIC DNA]</scope>
    <source>
        <strain evidence="1">Butters</strain>
        <tissue evidence="1">Head and leg muscle</tissue>
    </source>
</reference>
<dbReference type="Proteomes" id="UP000292052">
    <property type="component" value="Unassembled WGS sequence"/>
</dbReference>
<accession>A0A482W7W7</accession>
<dbReference type="EMBL" id="QDEB01023929">
    <property type="protein sequence ID" value="RZC40683.1"/>
    <property type="molecule type" value="Genomic_DNA"/>
</dbReference>
<sequence length="142" mass="16663">MSLKSIHSKDAEWFQCGHCLFKAKLKSHLKNDILKHIKPREARYANSKDNTKSLPFTPHTEERRFVRVCDVVTNFKILLHHHTNVVHKELEVNCDLRHMLRSYECGECDFQTCSTVVLLKHFCDTAHGSLELRAKSSEQWFQ</sequence>
<comment type="caution">
    <text evidence="1">The sequence shown here is derived from an EMBL/GenBank/DDBJ whole genome shotgun (WGS) entry which is preliminary data.</text>
</comment>
<evidence type="ECO:0000313" key="1">
    <source>
        <dbReference type="EMBL" id="RZC40683.1"/>
    </source>
</evidence>
<organism evidence="1 2">
    <name type="scientific">Asbolus verrucosus</name>
    <name type="common">Desert ironclad beetle</name>
    <dbReference type="NCBI Taxonomy" id="1661398"/>
    <lineage>
        <taxon>Eukaryota</taxon>
        <taxon>Metazoa</taxon>
        <taxon>Ecdysozoa</taxon>
        <taxon>Arthropoda</taxon>
        <taxon>Hexapoda</taxon>
        <taxon>Insecta</taxon>
        <taxon>Pterygota</taxon>
        <taxon>Neoptera</taxon>
        <taxon>Endopterygota</taxon>
        <taxon>Coleoptera</taxon>
        <taxon>Polyphaga</taxon>
        <taxon>Cucujiformia</taxon>
        <taxon>Tenebrionidae</taxon>
        <taxon>Pimeliinae</taxon>
        <taxon>Asbolus</taxon>
    </lineage>
</organism>
<name>A0A482W7W7_ASBVE</name>
<gene>
    <name evidence="1" type="ORF">BDFB_004077</name>
</gene>
<protein>
    <recommendedName>
        <fullName evidence="3">C2H2-type domain-containing protein</fullName>
    </recommendedName>
</protein>